<keyword evidence="2" id="KW-1185">Reference proteome</keyword>
<comment type="caution">
    <text evidence="1">The sequence shown here is derived from an EMBL/GenBank/DDBJ whole genome shotgun (WGS) entry which is preliminary data.</text>
</comment>
<dbReference type="EMBL" id="CM037624">
    <property type="protein sequence ID" value="KAH8010786.1"/>
    <property type="molecule type" value="Genomic_DNA"/>
</dbReference>
<name>A0ACB8FVM0_9SAUR</name>
<dbReference type="Proteomes" id="UP000827872">
    <property type="component" value="Linkage Group LG11"/>
</dbReference>
<accession>A0ACB8FVM0</accession>
<gene>
    <name evidence="1" type="ORF">K3G42_013402</name>
</gene>
<evidence type="ECO:0000313" key="2">
    <source>
        <dbReference type="Proteomes" id="UP000827872"/>
    </source>
</evidence>
<reference evidence="1" key="1">
    <citation type="submission" date="2021-08" db="EMBL/GenBank/DDBJ databases">
        <title>The first chromosome-level gecko genome reveals the dynamic sex chromosomes of Neotropical dwarf geckos (Sphaerodactylidae: Sphaerodactylus).</title>
        <authorList>
            <person name="Pinto B.J."/>
            <person name="Keating S.E."/>
            <person name="Gamble T."/>
        </authorList>
    </citation>
    <scope>NUCLEOTIDE SEQUENCE</scope>
    <source>
        <strain evidence="1">TG3544</strain>
    </source>
</reference>
<evidence type="ECO:0000313" key="1">
    <source>
        <dbReference type="EMBL" id="KAH8010786.1"/>
    </source>
</evidence>
<protein>
    <submittedName>
        <fullName evidence="1">Uncharacterized protein</fullName>
    </submittedName>
</protein>
<organism evidence="1 2">
    <name type="scientific">Sphaerodactylus townsendi</name>
    <dbReference type="NCBI Taxonomy" id="933632"/>
    <lineage>
        <taxon>Eukaryota</taxon>
        <taxon>Metazoa</taxon>
        <taxon>Chordata</taxon>
        <taxon>Craniata</taxon>
        <taxon>Vertebrata</taxon>
        <taxon>Euteleostomi</taxon>
        <taxon>Lepidosauria</taxon>
        <taxon>Squamata</taxon>
        <taxon>Bifurcata</taxon>
        <taxon>Gekkota</taxon>
        <taxon>Sphaerodactylidae</taxon>
        <taxon>Sphaerodactylus</taxon>
    </lineage>
</organism>
<proteinExistence type="predicted"/>
<sequence>MLLQNKQPQTLQVDGGARFLKNLCAVFYRRELPGFKGILVCISKQNHSYSRLITSPKASQMRDTELKPTSEKHFPPLQSSKGGKGIPSKTKHFPVSPGGRKCQNCVTATLCCP</sequence>